<dbReference type="Proteomes" id="UP000814033">
    <property type="component" value="Unassembled WGS sequence"/>
</dbReference>
<reference evidence="1" key="2">
    <citation type="journal article" date="2022" name="New Phytol.">
        <title>Evolutionary transition to the ectomycorrhizal habit in the genomes of a hyperdiverse lineage of mushroom-forming fungi.</title>
        <authorList>
            <person name="Looney B."/>
            <person name="Miyauchi S."/>
            <person name="Morin E."/>
            <person name="Drula E."/>
            <person name="Courty P.E."/>
            <person name="Kohler A."/>
            <person name="Kuo A."/>
            <person name="LaButti K."/>
            <person name="Pangilinan J."/>
            <person name="Lipzen A."/>
            <person name="Riley R."/>
            <person name="Andreopoulos W."/>
            <person name="He G."/>
            <person name="Johnson J."/>
            <person name="Nolan M."/>
            <person name="Tritt A."/>
            <person name="Barry K.W."/>
            <person name="Grigoriev I.V."/>
            <person name="Nagy L.G."/>
            <person name="Hibbett D."/>
            <person name="Henrissat B."/>
            <person name="Matheny P.B."/>
            <person name="Labbe J."/>
            <person name="Martin F.M."/>
        </authorList>
    </citation>
    <scope>NUCLEOTIDE SEQUENCE</scope>
    <source>
        <strain evidence="1">FP105234-sp</strain>
    </source>
</reference>
<sequence length="105" mass="12250">MYCILPVDVFHFKSKHKESDEFCQKHCNPAMWPELSDDKGNWVFNSSAAEQANVWMGGYLAIAREMLAYRFDFFFDEMIKRRNERVVAKLRATGKAPYRIPPASP</sequence>
<gene>
    <name evidence="1" type="ORF">FA95DRAFT_94308</name>
</gene>
<proteinExistence type="predicted"/>
<organism evidence="1 2">
    <name type="scientific">Auriscalpium vulgare</name>
    <dbReference type="NCBI Taxonomy" id="40419"/>
    <lineage>
        <taxon>Eukaryota</taxon>
        <taxon>Fungi</taxon>
        <taxon>Dikarya</taxon>
        <taxon>Basidiomycota</taxon>
        <taxon>Agaricomycotina</taxon>
        <taxon>Agaricomycetes</taxon>
        <taxon>Russulales</taxon>
        <taxon>Auriscalpiaceae</taxon>
        <taxon>Auriscalpium</taxon>
    </lineage>
</organism>
<reference evidence="1" key="1">
    <citation type="submission" date="2021-02" db="EMBL/GenBank/DDBJ databases">
        <authorList>
            <consortium name="DOE Joint Genome Institute"/>
            <person name="Ahrendt S."/>
            <person name="Looney B.P."/>
            <person name="Miyauchi S."/>
            <person name="Morin E."/>
            <person name="Drula E."/>
            <person name="Courty P.E."/>
            <person name="Chicoki N."/>
            <person name="Fauchery L."/>
            <person name="Kohler A."/>
            <person name="Kuo A."/>
            <person name="Labutti K."/>
            <person name="Pangilinan J."/>
            <person name="Lipzen A."/>
            <person name="Riley R."/>
            <person name="Andreopoulos W."/>
            <person name="He G."/>
            <person name="Johnson J."/>
            <person name="Barry K.W."/>
            <person name="Grigoriev I.V."/>
            <person name="Nagy L."/>
            <person name="Hibbett D."/>
            <person name="Henrissat B."/>
            <person name="Matheny P.B."/>
            <person name="Labbe J."/>
            <person name="Martin F."/>
        </authorList>
    </citation>
    <scope>NUCLEOTIDE SEQUENCE</scope>
    <source>
        <strain evidence="1">FP105234-sp</strain>
    </source>
</reference>
<dbReference type="EMBL" id="MU276903">
    <property type="protein sequence ID" value="KAI0037501.1"/>
    <property type="molecule type" value="Genomic_DNA"/>
</dbReference>
<evidence type="ECO:0000313" key="1">
    <source>
        <dbReference type="EMBL" id="KAI0037501.1"/>
    </source>
</evidence>
<comment type="caution">
    <text evidence="1">The sequence shown here is derived from an EMBL/GenBank/DDBJ whole genome shotgun (WGS) entry which is preliminary data.</text>
</comment>
<accession>A0ACB8R1T6</accession>
<protein>
    <submittedName>
        <fullName evidence="1">Uncharacterized protein</fullName>
    </submittedName>
</protein>
<evidence type="ECO:0000313" key="2">
    <source>
        <dbReference type="Proteomes" id="UP000814033"/>
    </source>
</evidence>
<name>A0ACB8R1T6_9AGAM</name>
<keyword evidence="2" id="KW-1185">Reference proteome</keyword>